<feature type="region of interest" description="Disordered" evidence="1">
    <location>
        <begin position="192"/>
        <end position="226"/>
    </location>
</feature>
<dbReference type="EMBL" id="JBHSKX010000001">
    <property type="protein sequence ID" value="MFC5366697.1"/>
    <property type="molecule type" value="Genomic_DNA"/>
</dbReference>
<comment type="caution">
    <text evidence="3">The sequence shown here is derived from an EMBL/GenBank/DDBJ whole genome shotgun (WGS) entry which is preliminary data.</text>
</comment>
<accession>A0ABD5R9T9</accession>
<evidence type="ECO:0000313" key="4">
    <source>
        <dbReference type="Proteomes" id="UP001596201"/>
    </source>
</evidence>
<feature type="transmembrane region" description="Helical" evidence="2">
    <location>
        <begin position="328"/>
        <end position="355"/>
    </location>
</feature>
<evidence type="ECO:0000256" key="1">
    <source>
        <dbReference type="SAM" id="MobiDB-lite"/>
    </source>
</evidence>
<dbReference type="AlphaFoldDB" id="A0ABD5R9T9"/>
<feature type="transmembrane region" description="Helical" evidence="2">
    <location>
        <begin position="101"/>
        <end position="124"/>
    </location>
</feature>
<reference evidence="3 4" key="1">
    <citation type="journal article" date="2019" name="Int. J. Syst. Evol. Microbiol.">
        <title>The Global Catalogue of Microorganisms (GCM) 10K type strain sequencing project: providing services to taxonomists for standard genome sequencing and annotation.</title>
        <authorList>
            <consortium name="The Broad Institute Genomics Platform"/>
            <consortium name="The Broad Institute Genome Sequencing Center for Infectious Disease"/>
            <person name="Wu L."/>
            <person name="Ma J."/>
        </authorList>
    </citation>
    <scope>NUCLEOTIDE SEQUENCE [LARGE SCALE GENOMIC DNA]</scope>
    <source>
        <strain evidence="3 4">CGMCC 1.12237</strain>
    </source>
</reference>
<feature type="compositionally biased region" description="Acidic residues" evidence="1">
    <location>
        <begin position="217"/>
        <end position="226"/>
    </location>
</feature>
<dbReference type="RefSeq" id="WP_227227966.1">
    <property type="nucleotide sequence ID" value="NZ_JAJCVJ010000001.1"/>
</dbReference>
<protein>
    <submittedName>
        <fullName evidence="3">MFS transporter</fullName>
    </submittedName>
</protein>
<dbReference type="PANTHER" id="PTHR23530">
    <property type="entry name" value="TRANSPORT PROTEIN-RELATED"/>
    <property type="match status" value="1"/>
</dbReference>
<keyword evidence="2" id="KW-1133">Transmembrane helix</keyword>
<keyword evidence="4" id="KW-1185">Reference proteome</keyword>
<name>A0ABD5R9T9_9EURY</name>
<dbReference type="SUPFAM" id="SSF103473">
    <property type="entry name" value="MFS general substrate transporter"/>
    <property type="match status" value="1"/>
</dbReference>
<evidence type="ECO:0000313" key="3">
    <source>
        <dbReference type="EMBL" id="MFC5366697.1"/>
    </source>
</evidence>
<feature type="transmembrane region" description="Helical" evidence="2">
    <location>
        <begin position="168"/>
        <end position="187"/>
    </location>
</feature>
<feature type="transmembrane region" description="Helical" evidence="2">
    <location>
        <begin position="42"/>
        <end position="64"/>
    </location>
</feature>
<sequence length="446" mass="47325">MFPFDSDPDTRVVLQYYLYRAAANPGFFYPIYILFMVDVNDLSYTAVGVIGTAQAIVVLTGEVPTGYVGDRIGRRNSLVVAQGLFLVSTASFLVVTDLLGFLFTFGTLSLATTFISGSGQAWLYDTLAERLDTDEFTRVQGRGSAASKWSMAVTMIAGGLLYVENPVYPFVAGLALQSVSFVLVLSLPKNRQYRSGEGEPDETHVEGSAGEQSGETTSEDEPDTDDHEVLTVFDTLPLIRDQLSRPPLRSFVVFTALYGGLLMTADAYIQPVTLDAIRGSLDAALASIGFPEPATLGFLYSAFTVVSAIASDRAEQVESVLGTRTALLGIPALIAGLFLLPVVVPVLAFPMFFVMKGGGAIFHPISGQYLNDRLESVGRATVLSTVSMLSALSRIPFAVGSGVVADVFDARMAVAALGGTFVVCAGLVQIVGSGVASDARHGTLVD</sequence>
<feature type="transmembrane region" description="Helical" evidence="2">
    <location>
        <begin position="248"/>
        <end position="269"/>
    </location>
</feature>
<keyword evidence="2" id="KW-0812">Transmembrane</keyword>
<dbReference type="InterPro" id="IPR011701">
    <property type="entry name" value="MFS"/>
</dbReference>
<dbReference type="Gene3D" id="1.20.1250.20">
    <property type="entry name" value="MFS general substrate transporter like domains"/>
    <property type="match status" value="1"/>
</dbReference>
<dbReference type="InterPro" id="IPR036259">
    <property type="entry name" value="MFS_trans_sf"/>
</dbReference>
<dbReference type="InterPro" id="IPR053160">
    <property type="entry name" value="MFS_DHA3_Transporter"/>
</dbReference>
<organism evidence="3 4">
    <name type="scientific">Salinirubrum litoreum</name>
    <dbReference type="NCBI Taxonomy" id="1126234"/>
    <lineage>
        <taxon>Archaea</taxon>
        <taxon>Methanobacteriati</taxon>
        <taxon>Methanobacteriota</taxon>
        <taxon>Stenosarchaea group</taxon>
        <taxon>Halobacteria</taxon>
        <taxon>Halobacteriales</taxon>
        <taxon>Haloferacaceae</taxon>
        <taxon>Salinirubrum</taxon>
    </lineage>
</organism>
<dbReference type="PANTHER" id="PTHR23530:SF1">
    <property type="entry name" value="PERMEASE, MAJOR FACILITATOR SUPERFAMILY-RELATED"/>
    <property type="match status" value="1"/>
</dbReference>
<feature type="transmembrane region" description="Helical" evidence="2">
    <location>
        <begin position="410"/>
        <end position="431"/>
    </location>
</feature>
<proteinExistence type="predicted"/>
<keyword evidence="2" id="KW-0472">Membrane</keyword>
<gene>
    <name evidence="3" type="ORF">ACFPJ5_07070</name>
</gene>
<dbReference type="Pfam" id="PF07690">
    <property type="entry name" value="MFS_1"/>
    <property type="match status" value="1"/>
</dbReference>
<feature type="transmembrane region" description="Helical" evidence="2">
    <location>
        <begin position="76"/>
        <end position="95"/>
    </location>
</feature>
<dbReference type="Proteomes" id="UP001596201">
    <property type="component" value="Unassembled WGS sequence"/>
</dbReference>
<feature type="compositionally biased region" description="Basic and acidic residues" evidence="1">
    <location>
        <begin position="194"/>
        <end position="205"/>
    </location>
</feature>
<evidence type="ECO:0000256" key="2">
    <source>
        <dbReference type="SAM" id="Phobius"/>
    </source>
</evidence>